<comment type="caution">
    <text evidence="1">The sequence shown here is derived from an EMBL/GenBank/DDBJ whole genome shotgun (WGS) entry which is preliminary data.</text>
</comment>
<sequence length="214" mass="24374">MSHYLDLYDYRCRVATSYHKRNQALLASEDPALTLQRFRKERDNLFASHPQSALDEEQKREFQGLRYFPYNPALRFTVTVNTNVASESQHMTLSEQESLNMTTVGQVSLIVDGQPVTLSLYWLDIYGGGLFLPFRDATCPQESYGGGRYLFDTIKGSTPVPIPNETGWKRMILDFNYAYNPSCAYNPRWICPLAPAENTLTVAIAAGEMKFFNV</sequence>
<dbReference type="AlphaFoldDB" id="A0A8J3IH78"/>
<dbReference type="RefSeq" id="WP_220206164.1">
    <property type="nucleotide sequence ID" value="NZ_BNJK01000001.1"/>
</dbReference>
<dbReference type="EMBL" id="BNJK01000001">
    <property type="protein sequence ID" value="GHO95489.1"/>
    <property type="molecule type" value="Genomic_DNA"/>
</dbReference>
<evidence type="ECO:0000313" key="1">
    <source>
        <dbReference type="EMBL" id="GHO95489.1"/>
    </source>
</evidence>
<dbReference type="Pfam" id="PF07920">
    <property type="entry name" value="DUF1684"/>
    <property type="match status" value="1"/>
</dbReference>
<dbReference type="InterPro" id="IPR012467">
    <property type="entry name" value="DUF1684"/>
</dbReference>
<protein>
    <recommendedName>
        <fullName evidence="3">DUF1684 domain-containing protein</fullName>
    </recommendedName>
</protein>
<dbReference type="Proteomes" id="UP000597444">
    <property type="component" value="Unassembled WGS sequence"/>
</dbReference>
<name>A0A8J3IH78_9CHLR</name>
<evidence type="ECO:0008006" key="3">
    <source>
        <dbReference type="Google" id="ProtNLM"/>
    </source>
</evidence>
<evidence type="ECO:0000313" key="2">
    <source>
        <dbReference type="Proteomes" id="UP000597444"/>
    </source>
</evidence>
<gene>
    <name evidence="1" type="ORF">KSF_055370</name>
</gene>
<reference evidence="1" key="1">
    <citation type="submission" date="2020-10" db="EMBL/GenBank/DDBJ databases">
        <title>Taxonomic study of unclassified bacteria belonging to the class Ktedonobacteria.</title>
        <authorList>
            <person name="Yabe S."/>
            <person name="Wang C.M."/>
            <person name="Zheng Y."/>
            <person name="Sakai Y."/>
            <person name="Cavaletti L."/>
            <person name="Monciardini P."/>
            <person name="Donadio S."/>
        </authorList>
    </citation>
    <scope>NUCLEOTIDE SEQUENCE</scope>
    <source>
        <strain evidence="1">ID150040</strain>
    </source>
</reference>
<organism evidence="1 2">
    <name type="scientific">Reticulibacter mediterranei</name>
    <dbReference type="NCBI Taxonomy" id="2778369"/>
    <lineage>
        <taxon>Bacteria</taxon>
        <taxon>Bacillati</taxon>
        <taxon>Chloroflexota</taxon>
        <taxon>Ktedonobacteria</taxon>
        <taxon>Ktedonobacterales</taxon>
        <taxon>Reticulibacteraceae</taxon>
        <taxon>Reticulibacter</taxon>
    </lineage>
</organism>
<proteinExistence type="predicted"/>
<accession>A0A8J3IH78</accession>
<keyword evidence="2" id="KW-1185">Reference proteome</keyword>
<dbReference type="PANTHER" id="PTHR41913:SF1">
    <property type="entry name" value="DUF1684 DOMAIN-CONTAINING PROTEIN"/>
    <property type="match status" value="1"/>
</dbReference>
<dbReference type="Gene3D" id="6.10.250.1680">
    <property type="match status" value="1"/>
</dbReference>
<dbReference type="PANTHER" id="PTHR41913">
    <property type="entry name" value="DUF1684 DOMAIN-CONTAINING PROTEIN"/>
    <property type="match status" value="1"/>
</dbReference>